<evidence type="ECO:0000259" key="3">
    <source>
        <dbReference type="PROSITE" id="PS50222"/>
    </source>
</evidence>
<dbReference type="GeneID" id="28941532"/>
<keyword evidence="2" id="KW-0732">Signal</keyword>
<keyword evidence="1" id="KW-0106">Calcium</keyword>
<dbReference type="InterPro" id="IPR011992">
    <property type="entry name" value="EF-hand-dom_pair"/>
</dbReference>
<protein>
    <recommendedName>
        <fullName evidence="3">EF-hand domain-containing protein</fullName>
    </recommendedName>
</protein>
<reference evidence="5" key="1">
    <citation type="journal article" date="2016" name="Nat. Commun.">
        <title>Genome analysis of three Pneumocystis species reveals adaptation mechanisms to life exclusively in mammalian hosts.</title>
        <authorList>
            <person name="Ma L."/>
            <person name="Chen Z."/>
            <person name="Huang D.W."/>
            <person name="Kutty G."/>
            <person name="Ishihara M."/>
            <person name="Wang H."/>
            <person name="Abouelleil A."/>
            <person name="Bishop L."/>
            <person name="Davey E."/>
            <person name="Deng R."/>
            <person name="Deng X."/>
            <person name="Fan L."/>
            <person name="Fantoni G."/>
            <person name="Fitzgerald M."/>
            <person name="Gogineni E."/>
            <person name="Goldberg J.M."/>
            <person name="Handley G."/>
            <person name="Hu X."/>
            <person name="Huber C."/>
            <person name="Jiao X."/>
            <person name="Jones K."/>
            <person name="Levin J.Z."/>
            <person name="Liu Y."/>
            <person name="Macdonald P."/>
            <person name="Melnikov A."/>
            <person name="Raley C."/>
            <person name="Sassi M."/>
            <person name="Sherman B.T."/>
            <person name="Song X."/>
            <person name="Sykes S."/>
            <person name="Tran B."/>
            <person name="Walsh L."/>
            <person name="Xia Y."/>
            <person name="Yang J."/>
            <person name="Young S."/>
            <person name="Zeng Q."/>
            <person name="Zheng X."/>
            <person name="Stephens R."/>
            <person name="Nusbaum C."/>
            <person name="Birren B.W."/>
            <person name="Azadi P."/>
            <person name="Lempicki R.A."/>
            <person name="Cuomo C.A."/>
            <person name="Kovacs J.A."/>
        </authorList>
    </citation>
    <scope>NUCLEOTIDE SEQUENCE [LARGE SCALE GENOMIC DNA]</scope>
    <source>
        <strain evidence="5">RU7</strain>
    </source>
</reference>
<dbReference type="EMBL" id="LFWA01000014">
    <property type="protein sequence ID" value="KTW27515.1"/>
    <property type="molecule type" value="Genomic_DNA"/>
</dbReference>
<comment type="caution">
    <text evidence="4">The sequence shown here is derived from an EMBL/GenBank/DDBJ whole genome shotgun (WGS) entry which is preliminary data.</text>
</comment>
<name>A0A0W4ZGM0_PNEJ7</name>
<evidence type="ECO:0000256" key="2">
    <source>
        <dbReference type="SAM" id="SignalP"/>
    </source>
</evidence>
<dbReference type="SUPFAM" id="SSF47473">
    <property type="entry name" value="EF-hand"/>
    <property type="match status" value="1"/>
</dbReference>
<feature type="domain" description="EF-hand" evidence="3">
    <location>
        <begin position="86"/>
        <end position="109"/>
    </location>
</feature>
<keyword evidence="5" id="KW-1185">Reference proteome</keyword>
<dbReference type="OrthoDB" id="289247at2759"/>
<evidence type="ECO:0000256" key="1">
    <source>
        <dbReference type="ARBA" id="ARBA00022837"/>
    </source>
</evidence>
<sequence>MDFLKKKSCICFFLVFLFSFCFSASKNDKNWMDQHMKNEHHIESYNCGSFNGYWVAKDFRRIYGLDNEDLSEDDKQQLETKLLYYLDKNNDGIVTLNEFKEFINEGNVLPDLGFQGHHEDFETEFDIHYIEVHYKDFKDGQSDWSYSECIEHFKKHREMFYKENLLLDQERKAFNTMNDINIIIIPEKYLRR</sequence>
<dbReference type="RefSeq" id="XP_018228485.1">
    <property type="nucleotide sequence ID" value="XM_018375277.1"/>
</dbReference>
<gene>
    <name evidence="4" type="ORF">T551_03014</name>
</gene>
<feature type="chain" id="PRO_5006933807" description="EF-hand domain-containing protein" evidence="2">
    <location>
        <begin position="24"/>
        <end position="192"/>
    </location>
</feature>
<dbReference type="AlphaFoldDB" id="A0A0W4ZGM0"/>
<dbReference type="eggNOG" id="ENOG502QRFY">
    <property type="taxonomic scope" value="Eukaryota"/>
</dbReference>
<dbReference type="GO" id="GO:0005509">
    <property type="term" value="F:calcium ion binding"/>
    <property type="evidence" value="ECO:0007669"/>
    <property type="project" value="InterPro"/>
</dbReference>
<dbReference type="PROSITE" id="PS50222">
    <property type="entry name" value="EF_HAND_2"/>
    <property type="match status" value="1"/>
</dbReference>
<accession>A0A0W4ZGM0</accession>
<proteinExistence type="predicted"/>
<dbReference type="PROSITE" id="PS00018">
    <property type="entry name" value="EF_HAND_1"/>
    <property type="match status" value="1"/>
</dbReference>
<dbReference type="InterPro" id="IPR018247">
    <property type="entry name" value="EF_Hand_1_Ca_BS"/>
</dbReference>
<dbReference type="STRING" id="1408657.A0A0W4ZGM0"/>
<dbReference type="Proteomes" id="UP000053447">
    <property type="component" value="Unassembled WGS sequence"/>
</dbReference>
<evidence type="ECO:0000313" key="4">
    <source>
        <dbReference type="EMBL" id="KTW27515.1"/>
    </source>
</evidence>
<evidence type="ECO:0000313" key="5">
    <source>
        <dbReference type="Proteomes" id="UP000053447"/>
    </source>
</evidence>
<feature type="signal peptide" evidence="2">
    <location>
        <begin position="1"/>
        <end position="23"/>
    </location>
</feature>
<dbReference type="InterPro" id="IPR002048">
    <property type="entry name" value="EF_hand_dom"/>
</dbReference>
<dbReference type="VEuPathDB" id="FungiDB:T551_03014"/>
<organism evidence="4 5">
    <name type="scientific">Pneumocystis jirovecii (strain RU7)</name>
    <name type="common">Human pneumocystis pneumonia agent</name>
    <dbReference type="NCBI Taxonomy" id="1408657"/>
    <lineage>
        <taxon>Eukaryota</taxon>
        <taxon>Fungi</taxon>
        <taxon>Dikarya</taxon>
        <taxon>Ascomycota</taxon>
        <taxon>Taphrinomycotina</taxon>
        <taxon>Pneumocystomycetes</taxon>
        <taxon>Pneumocystaceae</taxon>
        <taxon>Pneumocystis</taxon>
    </lineage>
</organism>